<dbReference type="Gene3D" id="1.10.238.10">
    <property type="entry name" value="EF-hand"/>
    <property type="match status" value="1"/>
</dbReference>
<accession>A0A9D4BW07</accession>
<dbReference type="SMART" id="SM00054">
    <property type="entry name" value="EFh"/>
    <property type="match status" value="2"/>
</dbReference>
<proteinExistence type="predicted"/>
<name>A0A9D4BW07_DREPO</name>
<evidence type="ECO:0000259" key="4">
    <source>
        <dbReference type="PROSITE" id="PS50222"/>
    </source>
</evidence>
<evidence type="ECO:0000256" key="1">
    <source>
        <dbReference type="ARBA" id="ARBA00022737"/>
    </source>
</evidence>
<keyword evidence="2" id="KW-0106">Calcium</keyword>
<keyword evidence="1" id="KW-0677">Repeat</keyword>
<evidence type="ECO:0000313" key="6">
    <source>
        <dbReference type="Proteomes" id="UP000828390"/>
    </source>
</evidence>
<evidence type="ECO:0000313" key="5">
    <source>
        <dbReference type="EMBL" id="KAH3711407.1"/>
    </source>
</evidence>
<dbReference type="InterPro" id="IPR002048">
    <property type="entry name" value="EF_hand_dom"/>
</dbReference>
<dbReference type="EMBL" id="JAIWYP010000014">
    <property type="protein sequence ID" value="KAH3711407.1"/>
    <property type="molecule type" value="Genomic_DNA"/>
</dbReference>
<comment type="caution">
    <text evidence="5">The sequence shown here is derived from an EMBL/GenBank/DDBJ whole genome shotgun (WGS) entry which is preliminary data.</text>
</comment>
<feature type="domain" description="EF-hand" evidence="4">
    <location>
        <begin position="185"/>
        <end position="218"/>
    </location>
</feature>
<organism evidence="5 6">
    <name type="scientific">Dreissena polymorpha</name>
    <name type="common">Zebra mussel</name>
    <name type="synonym">Mytilus polymorpha</name>
    <dbReference type="NCBI Taxonomy" id="45954"/>
    <lineage>
        <taxon>Eukaryota</taxon>
        <taxon>Metazoa</taxon>
        <taxon>Spiralia</taxon>
        <taxon>Lophotrochozoa</taxon>
        <taxon>Mollusca</taxon>
        <taxon>Bivalvia</taxon>
        <taxon>Autobranchia</taxon>
        <taxon>Heteroconchia</taxon>
        <taxon>Euheterodonta</taxon>
        <taxon>Imparidentia</taxon>
        <taxon>Neoheterodontei</taxon>
        <taxon>Myida</taxon>
        <taxon>Dreissenoidea</taxon>
        <taxon>Dreissenidae</taxon>
        <taxon>Dreissena</taxon>
    </lineage>
</organism>
<dbReference type="SUPFAM" id="SSF47473">
    <property type="entry name" value="EF-hand"/>
    <property type="match status" value="1"/>
</dbReference>
<dbReference type="InterPro" id="IPR011992">
    <property type="entry name" value="EF-hand-dom_pair"/>
</dbReference>
<dbReference type="Proteomes" id="UP000828390">
    <property type="component" value="Unassembled WGS sequence"/>
</dbReference>
<keyword evidence="3" id="KW-0514">Muscle protein</keyword>
<dbReference type="GO" id="GO:0016460">
    <property type="term" value="C:myosin II complex"/>
    <property type="evidence" value="ECO:0007669"/>
    <property type="project" value="TreeGrafter"/>
</dbReference>
<evidence type="ECO:0000256" key="2">
    <source>
        <dbReference type="ARBA" id="ARBA00022837"/>
    </source>
</evidence>
<keyword evidence="6" id="KW-1185">Reference proteome</keyword>
<evidence type="ECO:0000256" key="3">
    <source>
        <dbReference type="ARBA" id="ARBA00023179"/>
    </source>
</evidence>
<dbReference type="PROSITE" id="PS00018">
    <property type="entry name" value="EF_HAND_1"/>
    <property type="match status" value="2"/>
</dbReference>
<dbReference type="InterPro" id="IPR018247">
    <property type="entry name" value="EF_Hand_1_Ca_BS"/>
</dbReference>
<dbReference type="InterPro" id="IPR050230">
    <property type="entry name" value="CALM/Myosin/TropC-like"/>
</dbReference>
<reference evidence="5" key="1">
    <citation type="journal article" date="2019" name="bioRxiv">
        <title>The Genome of the Zebra Mussel, Dreissena polymorpha: A Resource for Invasive Species Research.</title>
        <authorList>
            <person name="McCartney M.A."/>
            <person name="Auch B."/>
            <person name="Kono T."/>
            <person name="Mallez S."/>
            <person name="Zhang Y."/>
            <person name="Obille A."/>
            <person name="Becker A."/>
            <person name="Abrahante J.E."/>
            <person name="Garbe J."/>
            <person name="Badalamenti J.P."/>
            <person name="Herman A."/>
            <person name="Mangelson H."/>
            <person name="Liachko I."/>
            <person name="Sullivan S."/>
            <person name="Sone E.D."/>
            <person name="Koren S."/>
            <person name="Silverstein K.A.T."/>
            <person name="Beckman K.B."/>
            <person name="Gohl D.M."/>
        </authorList>
    </citation>
    <scope>NUCLEOTIDE SEQUENCE</scope>
    <source>
        <strain evidence="5">Duluth1</strain>
        <tissue evidence="5">Whole animal</tissue>
    </source>
</reference>
<reference evidence="5" key="2">
    <citation type="submission" date="2020-11" db="EMBL/GenBank/DDBJ databases">
        <authorList>
            <person name="McCartney M.A."/>
            <person name="Auch B."/>
            <person name="Kono T."/>
            <person name="Mallez S."/>
            <person name="Becker A."/>
            <person name="Gohl D.M."/>
            <person name="Silverstein K.A.T."/>
            <person name="Koren S."/>
            <person name="Bechman K.B."/>
            <person name="Herman A."/>
            <person name="Abrahante J.E."/>
            <person name="Garbe J."/>
        </authorList>
    </citation>
    <scope>NUCLEOTIDE SEQUENCE</scope>
    <source>
        <strain evidence="5">Duluth1</strain>
        <tissue evidence="5">Whole animal</tissue>
    </source>
</reference>
<dbReference type="PROSITE" id="PS50222">
    <property type="entry name" value="EF_HAND_2"/>
    <property type="match status" value="2"/>
</dbReference>
<gene>
    <name evidence="5" type="ORF">DPMN_071076</name>
</gene>
<sequence>MLVRMAPIVLVVFGYTRRLGGWTLVGYGSSTSQIALYIYFWEYTSREMRVIDTITGNSQTHIHIYFWEYTSRKMRVIDTITGNSQTHIHTWENTSTRNQSPVHKRPYYPRAAQHALYRFVAGSQSRGNDGIEYNEYVELLKDFLKDPQIVEIELREAFRMFDKDRNNTLNLAELRRALTHLGEPLSEKEAMELCNMMDVNGDQKVDVDEFVQYLCKRI</sequence>
<dbReference type="PANTHER" id="PTHR23048:SF0">
    <property type="entry name" value="CALMODULIN LIKE 3"/>
    <property type="match status" value="1"/>
</dbReference>
<feature type="domain" description="EF-hand" evidence="4">
    <location>
        <begin position="149"/>
        <end position="184"/>
    </location>
</feature>
<protein>
    <recommendedName>
        <fullName evidence="4">EF-hand domain-containing protein</fullName>
    </recommendedName>
</protein>
<dbReference type="FunFam" id="1.10.238.10:FF:000001">
    <property type="entry name" value="Calmodulin 1"/>
    <property type="match status" value="1"/>
</dbReference>
<dbReference type="Pfam" id="PF13499">
    <property type="entry name" value="EF-hand_7"/>
    <property type="match status" value="1"/>
</dbReference>
<dbReference type="GO" id="GO:0005509">
    <property type="term" value="F:calcium ion binding"/>
    <property type="evidence" value="ECO:0007669"/>
    <property type="project" value="InterPro"/>
</dbReference>
<dbReference type="PANTHER" id="PTHR23048">
    <property type="entry name" value="MYOSIN LIGHT CHAIN 1, 3"/>
    <property type="match status" value="1"/>
</dbReference>
<dbReference type="AlphaFoldDB" id="A0A9D4BW07"/>
<dbReference type="CDD" id="cd00051">
    <property type="entry name" value="EFh"/>
    <property type="match status" value="1"/>
</dbReference>